<gene>
    <name evidence="10" type="ORF">THAOC_35693</name>
</gene>
<comment type="caution">
    <text evidence="10">The sequence shown here is derived from an EMBL/GenBank/DDBJ whole genome shotgun (WGS) entry which is preliminary data.</text>
</comment>
<keyword evidence="8" id="KW-0472">Membrane</keyword>
<dbReference type="OrthoDB" id="10254304at2759"/>
<feature type="region of interest" description="Disordered" evidence="7">
    <location>
        <begin position="143"/>
        <end position="267"/>
    </location>
</feature>
<evidence type="ECO:0000256" key="2">
    <source>
        <dbReference type="ARBA" id="ARBA00004229"/>
    </source>
</evidence>
<feature type="compositionally biased region" description="Basic and acidic residues" evidence="7">
    <location>
        <begin position="477"/>
        <end position="487"/>
    </location>
</feature>
<dbReference type="Proteomes" id="UP000266841">
    <property type="component" value="Unassembled WGS sequence"/>
</dbReference>
<feature type="compositionally biased region" description="Polar residues" evidence="7">
    <location>
        <begin position="333"/>
        <end position="346"/>
    </location>
</feature>
<feature type="region of interest" description="Disordered" evidence="7">
    <location>
        <begin position="312"/>
        <end position="346"/>
    </location>
</feature>
<keyword evidence="8" id="KW-0812">Transmembrane</keyword>
<keyword evidence="8" id="KW-1133">Transmembrane helix</keyword>
<feature type="compositionally biased region" description="Basic and acidic residues" evidence="7">
    <location>
        <begin position="213"/>
        <end position="236"/>
    </location>
</feature>
<keyword evidence="4" id="KW-0227">DNA damage</keyword>
<evidence type="ECO:0000313" key="11">
    <source>
        <dbReference type="Proteomes" id="UP000266841"/>
    </source>
</evidence>
<dbReference type="PANTHER" id="PTHR10073:SF12">
    <property type="entry name" value="DNA MISMATCH REPAIR PROTEIN MLH1"/>
    <property type="match status" value="1"/>
</dbReference>
<dbReference type="EMBL" id="AGNL01048341">
    <property type="protein sequence ID" value="EJK45683.1"/>
    <property type="molecule type" value="Genomic_DNA"/>
</dbReference>
<dbReference type="NCBIfam" id="TIGR00585">
    <property type="entry name" value="mutl"/>
    <property type="match status" value="1"/>
</dbReference>
<proteinExistence type="inferred from homology"/>
<evidence type="ECO:0000256" key="5">
    <source>
        <dbReference type="ARBA" id="ARBA00023204"/>
    </source>
</evidence>
<evidence type="ECO:0000256" key="8">
    <source>
        <dbReference type="SAM" id="Phobius"/>
    </source>
</evidence>
<feature type="region of interest" description="Disordered" evidence="7">
    <location>
        <begin position="468"/>
        <end position="576"/>
    </location>
</feature>
<evidence type="ECO:0000256" key="3">
    <source>
        <dbReference type="ARBA" id="ARBA00006082"/>
    </source>
</evidence>
<dbReference type="SUPFAM" id="SSF54211">
    <property type="entry name" value="Ribosomal protein S5 domain 2-like"/>
    <property type="match status" value="1"/>
</dbReference>
<dbReference type="InterPro" id="IPR038973">
    <property type="entry name" value="MutL/Mlh/Pms-like"/>
</dbReference>
<evidence type="ECO:0000256" key="6">
    <source>
        <dbReference type="ARBA" id="ARBA00023242"/>
    </source>
</evidence>
<dbReference type="GO" id="GO:0006298">
    <property type="term" value="P:mismatch repair"/>
    <property type="evidence" value="ECO:0007669"/>
    <property type="project" value="InterPro"/>
</dbReference>
<dbReference type="Gene3D" id="3.30.230.10">
    <property type="match status" value="1"/>
</dbReference>
<feature type="compositionally biased region" description="Low complexity" evidence="7">
    <location>
        <begin position="597"/>
        <end position="607"/>
    </location>
</feature>
<comment type="subcellular location">
    <subcellularLocation>
        <location evidence="1">Nucleus</location>
    </subcellularLocation>
    <subcellularLocation>
        <location evidence="2">Plastid</location>
        <location evidence="2">Chloroplast</location>
    </subcellularLocation>
</comment>
<feature type="compositionally biased region" description="Gly residues" evidence="7">
    <location>
        <begin position="144"/>
        <end position="153"/>
    </location>
</feature>
<dbReference type="Gene3D" id="3.30.565.10">
    <property type="entry name" value="Histidine kinase-like ATPase, C-terminal domain"/>
    <property type="match status" value="1"/>
</dbReference>
<dbReference type="eggNOG" id="KOG1979">
    <property type="taxonomic scope" value="Eukaryota"/>
</dbReference>
<dbReference type="InterPro" id="IPR032189">
    <property type="entry name" value="Mlh1_C"/>
</dbReference>
<evidence type="ECO:0000256" key="4">
    <source>
        <dbReference type="ARBA" id="ARBA00022763"/>
    </source>
</evidence>
<evidence type="ECO:0000256" key="1">
    <source>
        <dbReference type="ARBA" id="ARBA00004123"/>
    </source>
</evidence>
<dbReference type="CDD" id="cd16926">
    <property type="entry name" value="HATPase_MutL-MLH-PMS-like"/>
    <property type="match status" value="1"/>
</dbReference>
<dbReference type="SMART" id="SM01340">
    <property type="entry name" value="DNA_mis_repair"/>
    <property type="match status" value="1"/>
</dbReference>
<dbReference type="InterPro" id="IPR002099">
    <property type="entry name" value="MutL/Mlh/PMS"/>
</dbReference>
<dbReference type="GO" id="GO:0009507">
    <property type="term" value="C:chloroplast"/>
    <property type="evidence" value="ECO:0007669"/>
    <property type="project" value="UniProtKB-SubCell"/>
</dbReference>
<name>K0R0J8_THAOC</name>
<dbReference type="SUPFAM" id="SSF55874">
    <property type="entry name" value="ATPase domain of HSP90 chaperone/DNA topoisomerase II/histidine kinase"/>
    <property type="match status" value="1"/>
</dbReference>
<dbReference type="GO" id="GO:0140664">
    <property type="term" value="F:ATP-dependent DNA damage sensor activity"/>
    <property type="evidence" value="ECO:0007669"/>
    <property type="project" value="InterPro"/>
</dbReference>
<accession>K0R0J8</accession>
<feature type="domain" description="DNA mismatch repair protein S5" evidence="9">
    <location>
        <begin position="276"/>
        <end position="453"/>
    </location>
</feature>
<dbReference type="AlphaFoldDB" id="K0R0J8"/>
<feature type="compositionally biased region" description="Basic and acidic residues" evidence="7">
    <location>
        <begin position="499"/>
        <end position="521"/>
    </location>
</feature>
<dbReference type="GO" id="GO:0005524">
    <property type="term" value="F:ATP binding"/>
    <property type="evidence" value="ECO:0007669"/>
    <property type="project" value="InterPro"/>
</dbReference>
<dbReference type="Pfam" id="PF16413">
    <property type="entry name" value="Mlh1_C"/>
    <property type="match status" value="1"/>
</dbReference>
<dbReference type="InterPro" id="IPR014762">
    <property type="entry name" value="DNA_mismatch_repair_CS"/>
</dbReference>
<feature type="region of interest" description="Disordered" evidence="7">
    <location>
        <begin position="597"/>
        <end position="625"/>
    </location>
</feature>
<dbReference type="PROSITE" id="PS00058">
    <property type="entry name" value="DNA_MISMATCH_REPAIR_1"/>
    <property type="match status" value="1"/>
</dbReference>
<dbReference type="OMA" id="ANYHVKK"/>
<sequence>MSRILFNFLHFLTMEAENAPPQPRAKSRKIRPLPKDVVDRIAAGEVVQRPVSVVKELLENSLDADSLRIDVSTVRGGLDSITIIDDGTGMRPSDLRLACERHCTSKLVAADDLRSIRTFGFRGEALASASMVARVCITTRLRGDAGGRAGGGGEDGEEEEERFSSNCAYKMSYRDGRPDPAQHSNSKPKPAAGRHGTTVAVRDIFHSIPSRRRALEGAGRRGGEGGVRSDPERAAERQAVQPSEQDNSGDRQSQQVNEDGDDELEKQRTAAAKDVVGHVFGNAVVGELLPLKAGEGDVDAVNLASLRAMQQGVSAGNEGKEEGAEPEEGPNESNVDSDGNKGASQPNQQSRFAFAYRATGLVTNASYSVPKSSSAFLLFVNDRLVECSSIRRAVEGIYADTLPKGGKCFVYLSLEVPGSHVDVNVHPTKREVALLHEDKLCAALSGAVRETVSGRDASRTFTVADVGKLLTQQDDDGDRRSRPAQRDTRKRPQVGNGESSEKDKTTAPLVEETRSKSKPDSGAEPQGVNNEENNGAEESTAAPSKKSSKKRVPNSGAEGSTSVKRPRDSKLVRTSPALPVGAIEPFLVQKAAAPASKPSAAATASSSERGQSPPENASIRIEHEPGCPLAGGAASIDMTQPGAFAKAICRCQVKNKHDLPASSNPIVVRQAREENVRTSRRPRRIEPTECEYTSVIRLRAEVTERNHQGINEKLRNSTYVGAVSRTRSLLQSGQELLLVDHRALSRETFYQLALLRFKGMPSANLGSGGVDVMASIGQVLQFEQDIGDSDESDEAAGGVVKVNKMNGNLARQATSCLAGHAPMLDEYFSIKLEKKTARNRKGEEVESLRLTGLPVLLEGHAPQPHALPLFLLRLATKVDWTEESPCFRGICRELAWFYSELPWGEDCDEKRDDNGEERAAADGKGKAVSLIDDEAKRHVRHVLFPAFGHLLVPPKEFADDGTVTRLADLHSLYKVFESSTQAVHTPHVVGTRLQGWAGFRPLLLASRELPVSLVSVARLPKHILWLSSDSMVPKIGDRDELCVRYVAIRAIDPESVRLQGYLSASQSSPISAVLLPPSPLIVAYTWMPGATVATIIVFIARS</sequence>
<keyword evidence="11" id="KW-1185">Reference proteome</keyword>
<keyword evidence="6" id="KW-0539">Nucleus</keyword>
<dbReference type="GO" id="GO:0032389">
    <property type="term" value="C:MutLalpha complex"/>
    <property type="evidence" value="ECO:0007669"/>
    <property type="project" value="TreeGrafter"/>
</dbReference>
<evidence type="ECO:0000313" key="10">
    <source>
        <dbReference type="EMBL" id="EJK45683.1"/>
    </source>
</evidence>
<dbReference type="InterPro" id="IPR014721">
    <property type="entry name" value="Ribsml_uS5_D2-typ_fold_subgr"/>
</dbReference>
<feature type="compositionally biased region" description="Low complexity" evidence="7">
    <location>
        <begin position="529"/>
        <end position="538"/>
    </location>
</feature>
<evidence type="ECO:0000256" key="7">
    <source>
        <dbReference type="SAM" id="MobiDB-lite"/>
    </source>
</evidence>
<dbReference type="GO" id="GO:0030983">
    <property type="term" value="F:mismatched DNA binding"/>
    <property type="evidence" value="ECO:0007669"/>
    <property type="project" value="InterPro"/>
</dbReference>
<protein>
    <recommendedName>
        <fullName evidence="9">DNA mismatch repair protein S5 domain-containing protein</fullName>
    </recommendedName>
</protein>
<dbReference type="GO" id="GO:0016887">
    <property type="term" value="F:ATP hydrolysis activity"/>
    <property type="evidence" value="ECO:0007669"/>
    <property type="project" value="InterPro"/>
</dbReference>
<comment type="similarity">
    <text evidence="3">Belongs to the DNA mismatch repair MutL/HexB family.</text>
</comment>
<reference evidence="10 11" key="1">
    <citation type="journal article" date="2012" name="Genome Biol.">
        <title>Genome and low-iron response of an oceanic diatom adapted to chronic iron limitation.</title>
        <authorList>
            <person name="Lommer M."/>
            <person name="Specht M."/>
            <person name="Roy A.S."/>
            <person name="Kraemer L."/>
            <person name="Andreson R."/>
            <person name="Gutowska M.A."/>
            <person name="Wolf J."/>
            <person name="Bergner S.V."/>
            <person name="Schilhabel M.B."/>
            <person name="Klostermeier U.C."/>
            <person name="Beiko R.G."/>
            <person name="Rosenstiel P."/>
            <person name="Hippler M."/>
            <person name="Laroche J."/>
        </authorList>
    </citation>
    <scope>NUCLEOTIDE SEQUENCE [LARGE SCALE GENOMIC DNA]</scope>
    <source>
        <strain evidence="10 11">CCMP1005</strain>
    </source>
</reference>
<dbReference type="InterPro" id="IPR036890">
    <property type="entry name" value="HATPase_C_sf"/>
</dbReference>
<evidence type="ECO:0000259" key="9">
    <source>
        <dbReference type="SMART" id="SM01340"/>
    </source>
</evidence>
<dbReference type="PANTHER" id="PTHR10073">
    <property type="entry name" value="DNA MISMATCH REPAIR PROTEIN MLH, PMS, MUTL"/>
    <property type="match status" value="1"/>
</dbReference>
<organism evidence="10 11">
    <name type="scientific">Thalassiosira oceanica</name>
    <name type="common">Marine diatom</name>
    <dbReference type="NCBI Taxonomy" id="159749"/>
    <lineage>
        <taxon>Eukaryota</taxon>
        <taxon>Sar</taxon>
        <taxon>Stramenopiles</taxon>
        <taxon>Ochrophyta</taxon>
        <taxon>Bacillariophyta</taxon>
        <taxon>Coscinodiscophyceae</taxon>
        <taxon>Thalassiosirophycidae</taxon>
        <taxon>Thalassiosirales</taxon>
        <taxon>Thalassiosiraceae</taxon>
        <taxon>Thalassiosira</taxon>
    </lineage>
</organism>
<dbReference type="InterPro" id="IPR020568">
    <property type="entry name" value="Ribosomal_Su5_D2-typ_SF"/>
</dbReference>
<feature type="compositionally biased region" description="Polar residues" evidence="7">
    <location>
        <begin position="240"/>
        <end position="257"/>
    </location>
</feature>
<dbReference type="Pfam" id="PF01119">
    <property type="entry name" value="DNA_mis_repair"/>
    <property type="match status" value="1"/>
</dbReference>
<dbReference type="FunFam" id="3.30.230.10:FF:000014">
    <property type="entry name" value="DNA mismatch repair protein Mlh1"/>
    <property type="match status" value="1"/>
</dbReference>
<keyword evidence="5" id="KW-0234">DNA repair</keyword>
<feature type="transmembrane region" description="Helical" evidence="8">
    <location>
        <begin position="1081"/>
        <end position="1100"/>
    </location>
</feature>
<dbReference type="Pfam" id="PF13589">
    <property type="entry name" value="HATPase_c_3"/>
    <property type="match status" value="1"/>
</dbReference>
<dbReference type="InterPro" id="IPR013507">
    <property type="entry name" value="DNA_mismatch_S5_2-like"/>
</dbReference>